<dbReference type="SUPFAM" id="SSF48726">
    <property type="entry name" value="Immunoglobulin"/>
    <property type="match status" value="1"/>
</dbReference>
<evidence type="ECO:0000256" key="1">
    <source>
        <dbReference type="SAM" id="SignalP"/>
    </source>
</evidence>
<keyword evidence="1" id="KW-0732">Signal</keyword>
<comment type="caution">
    <text evidence="2">The sequence shown here is derived from an EMBL/GenBank/DDBJ whole genome shotgun (WGS) entry which is preliminary data.</text>
</comment>
<dbReference type="OrthoDB" id="8841032at2759"/>
<evidence type="ECO:0000313" key="3">
    <source>
        <dbReference type="Proteomes" id="UP001152622"/>
    </source>
</evidence>
<dbReference type="Gene3D" id="2.60.40.10">
    <property type="entry name" value="Immunoglobulins"/>
    <property type="match status" value="1"/>
</dbReference>
<name>A0A9Q1ELR1_SYNKA</name>
<dbReference type="InterPro" id="IPR013783">
    <property type="entry name" value="Ig-like_fold"/>
</dbReference>
<organism evidence="2 3">
    <name type="scientific">Synaphobranchus kaupii</name>
    <name type="common">Kaup's arrowtooth eel</name>
    <dbReference type="NCBI Taxonomy" id="118154"/>
    <lineage>
        <taxon>Eukaryota</taxon>
        <taxon>Metazoa</taxon>
        <taxon>Chordata</taxon>
        <taxon>Craniata</taxon>
        <taxon>Vertebrata</taxon>
        <taxon>Euteleostomi</taxon>
        <taxon>Actinopterygii</taxon>
        <taxon>Neopterygii</taxon>
        <taxon>Teleostei</taxon>
        <taxon>Anguilliformes</taxon>
        <taxon>Synaphobranchidae</taxon>
        <taxon>Synaphobranchus</taxon>
    </lineage>
</organism>
<keyword evidence="3" id="KW-1185">Reference proteome</keyword>
<accession>A0A9Q1ELR1</accession>
<evidence type="ECO:0000313" key="2">
    <source>
        <dbReference type="EMBL" id="KAJ8341035.1"/>
    </source>
</evidence>
<reference evidence="2" key="1">
    <citation type="journal article" date="2023" name="Science">
        <title>Genome structures resolve the early diversification of teleost fishes.</title>
        <authorList>
            <person name="Parey E."/>
            <person name="Louis A."/>
            <person name="Montfort J."/>
            <person name="Bouchez O."/>
            <person name="Roques C."/>
            <person name="Iampietro C."/>
            <person name="Lluch J."/>
            <person name="Castinel A."/>
            <person name="Donnadieu C."/>
            <person name="Desvignes T."/>
            <person name="Floi Bucao C."/>
            <person name="Jouanno E."/>
            <person name="Wen M."/>
            <person name="Mejri S."/>
            <person name="Dirks R."/>
            <person name="Jansen H."/>
            <person name="Henkel C."/>
            <person name="Chen W.J."/>
            <person name="Zahm M."/>
            <person name="Cabau C."/>
            <person name="Klopp C."/>
            <person name="Thompson A.W."/>
            <person name="Robinson-Rechavi M."/>
            <person name="Braasch I."/>
            <person name="Lecointre G."/>
            <person name="Bobe J."/>
            <person name="Postlethwait J.H."/>
            <person name="Berthelot C."/>
            <person name="Roest Crollius H."/>
            <person name="Guiguen Y."/>
        </authorList>
    </citation>
    <scope>NUCLEOTIDE SEQUENCE</scope>
    <source>
        <strain evidence="2">WJC10195</strain>
    </source>
</reference>
<sequence length="128" mass="14200">MELHVRGWHVLLSLVLVQWARQCLCIAVKFPSDLPLSVALGRTLVLEAQIDKGPEETVSVRWSIEQGSQKLRLPDQKNAKLTVANVTEANYGKYIITVTDDKSGKEVSASRIVRESKVAPRVSIPLPL</sequence>
<dbReference type="EMBL" id="JAINUF010000015">
    <property type="protein sequence ID" value="KAJ8341035.1"/>
    <property type="molecule type" value="Genomic_DNA"/>
</dbReference>
<proteinExistence type="predicted"/>
<dbReference type="Proteomes" id="UP001152622">
    <property type="component" value="Chromosome 15"/>
</dbReference>
<dbReference type="InterPro" id="IPR036179">
    <property type="entry name" value="Ig-like_dom_sf"/>
</dbReference>
<gene>
    <name evidence="2" type="ORF">SKAU_G00333260</name>
</gene>
<dbReference type="AlphaFoldDB" id="A0A9Q1ELR1"/>
<feature type="chain" id="PRO_5040491852" description="Immunoglobulin subtype domain-containing protein" evidence="1">
    <location>
        <begin position="26"/>
        <end position="128"/>
    </location>
</feature>
<feature type="signal peptide" evidence="1">
    <location>
        <begin position="1"/>
        <end position="25"/>
    </location>
</feature>
<protein>
    <recommendedName>
        <fullName evidence="4">Immunoglobulin subtype domain-containing protein</fullName>
    </recommendedName>
</protein>
<evidence type="ECO:0008006" key="4">
    <source>
        <dbReference type="Google" id="ProtNLM"/>
    </source>
</evidence>